<dbReference type="InterPro" id="IPR036705">
    <property type="entry name" value="Ribosyl_crysJ1_sf"/>
</dbReference>
<gene>
    <name evidence="2" type="ORF">GCM10022235_66730</name>
</gene>
<evidence type="ECO:0000313" key="2">
    <source>
        <dbReference type="EMBL" id="GAA3586625.1"/>
    </source>
</evidence>
<dbReference type="RefSeq" id="WP_344847358.1">
    <property type="nucleotide sequence ID" value="NZ_BAABAA010000012.1"/>
</dbReference>
<dbReference type="Pfam" id="PF03747">
    <property type="entry name" value="ADP_ribosyl_GH"/>
    <property type="match status" value="1"/>
</dbReference>
<dbReference type="Proteomes" id="UP001501222">
    <property type="component" value="Unassembled WGS sequence"/>
</dbReference>
<dbReference type="Gene3D" id="1.10.4080.10">
    <property type="entry name" value="ADP-ribosylation/Crystallin J1"/>
    <property type="match status" value="1"/>
</dbReference>
<name>A0ABP6YMY8_9ACTN</name>
<accession>A0ABP6YMY8</accession>
<feature type="compositionally biased region" description="Low complexity" evidence="1">
    <location>
        <begin position="100"/>
        <end position="119"/>
    </location>
</feature>
<sequence>MRLTWVQPEDLLPHQLVQSTTEGVNVTDISARWVAAGGTTEAPVSGASDNPAAPELRALARELLDELDTRFAGWIAPEIPQLPLLSSAQRAPRGRGGAGAESPAVPAAPATSAQDAHAALPGPGRAQTSATADAGEPATARSAVGRGSSGRHGDASPFSMHSQSAAHEPAEPASGRVLDAWLGRAAGNLLGKPVEKIPREGIREILQSSGQWPLREYITAVGVPDEVLGRWPWNRRSKPTSLREVIDGMPEDDDLNFAILALQLVERHGDELSTEDVAAAWLSDLPAGRVFTAERVAYRNLLDGVEPGRAALVRNPFREWIGAQIRTDVYGWVRPGDRTAAARLALVDARLSHTGAGVDGALWVAAMSAAAMVLDDPVEVAEAGLGVVDPASELAKAVRFGLGLAETPLDDALDALHAEYGHLHWVHSVNNSALTAYALTAPDFATGIGRAVMGGWDTDSAGATVGAVLGAVLGVPAEWSEPLDNRLATSLPGMNQVAITDLAARTVAAQTVAARPDGVQEGVAPADGVQAGVVQVDGQSVAGGKVEGRG</sequence>
<proteinExistence type="predicted"/>
<protein>
    <recommendedName>
        <fullName evidence="4">ADP-ribosylglycohydrolase</fullName>
    </recommendedName>
</protein>
<keyword evidence="3" id="KW-1185">Reference proteome</keyword>
<dbReference type="SUPFAM" id="SSF101478">
    <property type="entry name" value="ADP-ribosylglycohydrolase"/>
    <property type="match status" value="1"/>
</dbReference>
<reference evidence="3" key="1">
    <citation type="journal article" date="2019" name="Int. J. Syst. Evol. Microbiol.">
        <title>The Global Catalogue of Microorganisms (GCM) 10K type strain sequencing project: providing services to taxonomists for standard genome sequencing and annotation.</title>
        <authorList>
            <consortium name="The Broad Institute Genomics Platform"/>
            <consortium name="The Broad Institute Genome Sequencing Center for Infectious Disease"/>
            <person name="Wu L."/>
            <person name="Ma J."/>
        </authorList>
    </citation>
    <scope>NUCLEOTIDE SEQUENCE [LARGE SCALE GENOMIC DNA]</scope>
    <source>
        <strain evidence="3">JCM 16928</strain>
    </source>
</reference>
<comment type="caution">
    <text evidence="2">The sequence shown here is derived from an EMBL/GenBank/DDBJ whole genome shotgun (WGS) entry which is preliminary data.</text>
</comment>
<evidence type="ECO:0008006" key="4">
    <source>
        <dbReference type="Google" id="ProtNLM"/>
    </source>
</evidence>
<organism evidence="2 3">
    <name type="scientific">Kribbella ginsengisoli</name>
    <dbReference type="NCBI Taxonomy" id="363865"/>
    <lineage>
        <taxon>Bacteria</taxon>
        <taxon>Bacillati</taxon>
        <taxon>Actinomycetota</taxon>
        <taxon>Actinomycetes</taxon>
        <taxon>Propionibacteriales</taxon>
        <taxon>Kribbellaceae</taxon>
        <taxon>Kribbella</taxon>
    </lineage>
</organism>
<dbReference type="EMBL" id="BAABAA010000012">
    <property type="protein sequence ID" value="GAA3586625.1"/>
    <property type="molecule type" value="Genomic_DNA"/>
</dbReference>
<feature type="region of interest" description="Disordered" evidence="1">
    <location>
        <begin position="88"/>
        <end position="172"/>
    </location>
</feature>
<evidence type="ECO:0000256" key="1">
    <source>
        <dbReference type="SAM" id="MobiDB-lite"/>
    </source>
</evidence>
<dbReference type="InterPro" id="IPR005502">
    <property type="entry name" value="Ribosyl_crysJ1"/>
</dbReference>
<evidence type="ECO:0000313" key="3">
    <source>
        <dbReference type="Proteomes" id="UP001501222"/>
    </source>
</evidence>